<dbReference type="GO" id="GO:0000149">
    <property type="term" value="F:SNARE binding"/>
    <property type="evidence" value="ECO:0007669"/>
    <property type="project" value="TreeGrafter"/>
</dbReference>
<dbReference type="RefSeq" id="XP_029317292.1">
    <property type="nucleotide sequence ID" value="XM_029461432.1"/>
</dbReference>
<dbReference type="GO" id="GO:0051601">
    <property type="term" value="P:exocyst localization"/>
    <property type="evidence" value="ECO:0007669"/>
    <property type="project" value="TreeGrafter"/>
</dbReference>
<dbReference type="CTD" id="569366"/>
<evidence type="ECO:0000313" key="2">
    <source>
        <dbReference type="Proteomes" id="UP000504630"/>
    </source>
</evidence>
<accession>A0A6J2S6B8</accession>
<reference evidence="3" key="1">
    <citation type="submission" date="2025-08" db="UniProtKB">
        <authorList>
            <consortium name="RefSeq"/>
        </authorList>
    </citation>
    <scope>IDENTIFICATION</scope>
</reference>
<dbReference type="PANTHER" id="PTHR21292:SF4">
    <property type="entry name" value="TUMOR NECROSIS FACTOR ALPHA-INDUCED PROTEIN 2"/>
    <property type="match status" value="1"/>
</dbReference>
<comment type="similarity">
    <text evidence="1">Belongs to the SEC6 family.</text>
</comment>
<dbReference type="Gene3D" id="1.10.357.70">
    <property type="entry name" value="Exocyst complex component Sec6, C-terminal domain"/>
    <property type="match status" value="1"/>
</dbReference>
<dbReference type="KEGG" id="cgob:115027893"/>
<name>A0A6J2S6B8_COTGO</name>
<dbReference type="GeneID" id="115027893"/>
<organism evidence="2 3">
    <name type="scientific">Cottoperca gobio</name>
    <name type="common">Frogmouth</name>
    <name type="synonym">Aphritis gobio</name>
    <dbReference type="NCBI Taxonomy" id="56716"/>
    <lineage>
        <taxon>Eukaryota</taxon>
        <taxon>Metazoa</taxon>
        <taxon>Chordata</taxon>
        <taxon>Craniata</taxon>
        <taxon>Vertebrata</taxon>
        <taxon>Euteleostomi</taxon>
        <taxon>Actinopterygii</taxon>
        <taxon>Neopterygii</taxon>
        <taxon>Teleostei</taxon>
        <taxon>Neoteleostei</taxon>
        <taxon>Acanthomorphata</taxon>
        <taxon>Eupercaria</taxon>
        <taxon>Perciformes</taxon>
        <taxon>Notothenioidei</taxon>
        <taxon>Bovichtidae</taxon>
        <taxon>Cottoperca</taxon>
    </lineage>
</organism>
<dbReference type="FunCoup" id="A0A6J2S6B8">
    <property type="interactions" value="288"/>
</dbReference>
<evidence type="ECO:0000256" key="1">
    <source>
        <dbReference type="ARBA" id="ARBA00009447"/>
    </source>
</evidence>
<dbReference type="OrthoDB" id="190098at2759"/>
<dbReference type="GO" id="GO:0000145">
    <property type="term" value="C:exocyst"/>
    <property type="evidence" value="ECO:0007669"/>
    <property type="project" value="InterPro"/>
</dbReference>
<dbReference type="GO" id="GO:0006887">
    <property type="term" value="P:exocytosis"/>
    <property type="evidence" value="ECO:0007669"/>
    <property type="project" value="InterPro"/>
</dbReference>
<dbReference type="InterPro" id="IPR010326">
    <property type="entry name" value="EXOC3/Sec6"/>
</dbReference>
<evidence type="ECO:0000313" key="3">
    <source>
        <dbReference type="RefSeq" id="XP_029317292.1"/>
    </source>
</evidence>
<keyword evidence="2" id="KW-1185">Reference proteome</keyword>
<dbReference type="PANTHER" id="PTHR21292">
    <property type="entry name" value="EXOCYST COMPLEX COMPONENT SEC6-RELATED"/>
    <property type="match status" value="1"/>
</dbReference>
<proteinExistence type="inferred from homology"/>
<dbReference type="InParanoid" id="A0A6J2S6B8"/>
<protein>
    <submittedName>
        <fullName evidence="3">Tumor necrosis factor alpha-induced protein 2 isoform X1</fullName>
    </submittedName>
</protein>
<gene>
    <name evidence="3" type="primary">tnfaip2b</name>
</gene>
<dbReference type="InterPro" id="IPR042532">
    <property type="entry name" value="EXOC3/Sec6_C"/>
</dbReference>
<dbReference type="Pfam" id="PF06046">
    <property type="entry name" value="Sec6"/>
    <property type="match status" value="1"/>
</dbReference>
<dbReference type="AlphaFoldDB" id="A0A6J2S6B8"/>
<sequence>MKRLHSLNACCNPHPEHLFLSSVLNTCEPCCLQETMGDKMCLTLGCCRAEELSEQFSRCWTSLCRRIMRTETDGFWQNFRRRAPREQAGVKNTSTATDGHLSPCGERTQKVSLTFEQILETKCLSEASRLLLEREERLFGEEKESEALTHHEEEVNKLAADRRVLQDLVLQTLARALNLGEDSLEVLTSAVQAVRQEEDQDRLWTQRKRTPPAWRPSGWMELHDSTLLSLVEERMDNPPTPPAVQVKQSAIQADVNNMGRQLKEDLLCVVHAVSSCYPTEMDICNLYAKLYHQTFSARFIKIADFELMDKDLTFLLRWVNEYYPQILQKPQLASVIDVEALGKLLPKELLEPMEKEYLSLQQVMLATYIDRVLEEAKQKWIKGEEPTREDGCFVSPVAYDLIQLINGLVTSATKVVGDEQKAQKITCHLKDLMQRFKKFQNDVMKQNKANSRSIIKANLGCIEQFRDVLVKKRHLFTEDVQKNCLHLLTDIEQSAHAYLLKPVHVVLKPEYYKLGRSNWLKDLQLDELLLSIKKELQGLQGSIESCHQKLIGQLHQEVTAEYVSSLLKGRIKLKDTEQQQKAYHTVKENAESLHDFFVEMGSEEDWLKEILTKIAEVLKLQDLPAIQMQVASLGTAYPDLSEKHVSALLKLKTNLSRANRKTVKVCLSDTLKEMGSSRQTRPFFSRVQVK</sequence>
<dbReference type="Proteomes" id="UP000504630">
    <property type="component" value="Chromosome 22"/>
</dbReference>